<dbReference type="AlphaFoldDB" id="X1CL51"/>
<dbReference type="EMBL" id="BART01029086">
    <property type="protein sequence ID" value="GAG96928.1"/>
    <property type="molecule type" value="Genomic_DNA"/>
</dbReference>
<organism evidence="1">
    <name type="scientific">marine sediment metagenome</name>
    <dbReference type="NCBI Taxonomy" id="412755"/>
    <lineage>
        <taxon>unclassified sequences</taxon>
        <taxon>metagenomes</taxon>
        <taxon>ecological metagenomes</taxon>
    </lineage>
</organism>
<gene>
    <name evidence="1" type="ORF">S01H4_51121</name>
</gene>
<accession>X1CL51</accession>
<feature type="non-terminal residue" evidence="1">
    <location>
        <position position="1"/>
    </location>
</feature>
<reference evidence="1" key="1">
    <citation type="journal article" date="2014" name="Front. Microbiol.">
        <title>High frequency of phylogenetically diverse reductive dehalogenase-homologous genes in deep subseafloor sedimentary metagenomes.</title>
        <authorList>
            <person name="Kawai M."/>
            <person name="Futagami T."/>
            <person name="Toyoda A."/>
            <person name="Takaki Y."/>
            <person name="Nishi S."/>
            <person name="Hori S."/>
            <person name="Arai W."/>
            <person name="Tsubouchi T."/>
            <person name="Morono Y."/>
            <person name="Uchiyama I."/>
            <person name="Ito T."/>
            <person name="Fujiyama A."/>
            <person name="Inagaki F."/>
            <person name="Takami H."/>
        </authorList>
    </citation>
    <scope>NUCLEOTIDE SEQUENCE</scope>
    <source>
        <strain evidence="1">Expedition CK06-06</strain>
    </source>
</reference>
<proteinExistence type="predicted"/>
<sequence length="148" mass="16588">NLSLDRHSVINEPFDTKVGTWAVCGFPDEFTKEQESIGCFDAIKRYEGNCLLGAIHKEYSSGNYDYLELIADYQNDLPLSFGGISGGGLWHIVLEQPPQGCIRVKAMILSGVVFYQSAPENNIRSIKCHGRISVYRMAYEHITGFFNS</sequence>
<evidence type="ECO:0000313" key="1">
    <source>
        <dbReference type="EMBL" id="GAG96928.1"/>
    </source>
</evidence>
<comment type="caution">
    <text evidence="1">The sequence shown here is derived from an EMBL/GenBank/DDBJ whole genome shotgun (WGS) entry which is preliminary data.</text>
</comment>
<name>X1CL51_9ZZZZ</name>
<protein>
    <submittedName>
        <fullName evidence="1">Uncharacterized protein</fullName>
    </submittedName>
</protein>